<evidence type="ECO:0000313" key="1">
    <source>
        <dbReference type="EMBL" id="GIQ62556.1"/>
    </source>
</evidence>
<evidence type="ECO:0000313" key="2">
    <source>
        <dbReference type="Proteomes" id="UP000680304"/>
    </source>
</evidence>
<comment type="caution">
    <text evidence="1">The sequence shown here is derived from an EMBL/GenBank/DDBJ whole genome shotgun (WGS) entry which is preliminary data.</text>
</comment>
<sequence length="63" mass="6921">MLRARILIEGRSGCTLLIPGRPMLIRERSGSSIAANYTAETGKLRNRSDKFPGKFALDGNDVE</sequence>
<gene>
    <name evidence="1" type="ORF">PACILC2_11240</name>
</gene>
<dbReference type="EMBL" id="BOVJ01000037">
    <property type="protein sequence ID" value="GIQ62556.1"/>
    <property type="molecule type" value="Genomic_DNA"/>
</dbReference>
<proteinExistence type="predicted"/>
<dbReference type="RefSeq" id="WP_213527871.1">
    <property type="nucleotide sequence ID" value="NZ_BOVJ01000037.1"/>
</dbReference>
<organism evidence="1 2">
    <name type="scientific">Paenibacillus cisolokensis</name>
    <dbReference type="NCBI Taxonomy" id="1658519"/>
    <lineage>
        <taxon>Bacteria</taxon>
        <taxon>Bacillati</taxon>
        <taxon>Bacillota</taxon>
        <taxon>Bacilli</taxon>
        <taxon>Bacillales</taxon>
        <taxon>Paenibacillaceae</taxon>
        <taxon>Paenibacillus</taxon>
    </lineage>
</organism>
<protein>
    <submittedName>
        <fullName evidence="1">Uncharacterized protein</fullName>
    </submittedName>
</protein>
<dbReference type="Proteomes" id="UP000680304">
    <property type="component" value="Unassembled WGS sequence"/>
</dbReference>
<reference evidence="1 2" key="1">
    <citation type="submission" date="2021-04" db="EMBL/GenBank/DDBJ databases">
        <title>Draft genome sequence of Paenibacillus cisolokensis, LC2-13A.</title>
        <authorList>
            <person name="Uke A."/>
            <person name="Chhe C."/>
            <person name="Baramee S."/>
            <person name="Kosugi A."/>
        </authorList>
    </citation>
    <scope>NUCLEOTIDE SEQUENCE [LARGE SCALE GENOMIC DNA]</scope>
    <source>
        <strain evidence="1 2">LC2-13A</strain>
    </source>
</reference>
<name>A0ABQ4N2Z7_9BACL</name>
<accession>A0ABQ4N2Z7</accession>
<keyword evidence="2" id="KW-1185">Reference proteome</keyword>